<evidence type="ECO:0000313" key="1">
    <source>
        <dbReference type="EMBL" id="AVP96756.1"/>
    </source>
</evidence>
<proteinExistence type="predicted"/>
<dbReference type="InterPro" id="IPR010247">
    <property type="entry name" value="HutG_amidohyd"/>
</dbReference>
<keyword evidence="2" id="KW-1185">Reference proteome</keyword>
<name>A0A2P1PPJ1_9GAMM</name>
<accession>A0A2P1PPJ1</accession>
<reference evidence="1 2" key="1">
    <citation type="submission" date="2018-03" db="EMBL/GenBank/DDBJ databases">
        <title>Ahniella affigens gen. nov., sp. nov., a gammaproteobacterium isolated from sandy soil near a stream.</title>
        <authorList>
            <person name="Ko Y."/>
            <person name="Kim J.-H."/>
        </authorList>
    </citation>
    <scope>NUCLEOTIDE SEQUENCE [LARGE SCALE GENOMIC DNA]</scope>
    <source>
        <strain evidence="1 2">D13</strain>
    </source>
</reference>
<dbReference type="Proteomes" id="UP000241074">
    <property type="component" value="Chromosome"/>
</dbReference>
<protein>
    <submittedName>
        <fullName evidence="1">N-formylglutamate deformylase</fullName>
    </submittedName>
</protein>
<gene>
    <name evidence="1" type="primary">hutG</name>
    <name evidence="1" type="ORF">C7S18_05885</name>
</gene>
<evidence type="ECO:0000313" key="2">
    <source>
        <dbReference type="Proteomes" id="UP000241074"/>
    </source>
</evidence>
<dbReference type="EMBL" id="CP027860">
    <property type="protein sequence ID" value="AVP96756.1"/>
    <property type="molecule type" value="Genomic_DNA"/>
</dbReference>
<sequence>MIFDLHCGTAPLLISCPHAGTEIPADIADRMLPAALDTPDTDWFVDRLYAFAKRLGASMIVPRYSRYVIDLNRAPDGHALYPGQRETGLVPSISFADQDLYRDGHVPDATDIANRVTQYWRPYHQAIADELQRLKQHHAQVALWDAHSILSEVPMFFSGRLPDLNLGTASSTSCAIELELALEEAMARQDQFTWIANGRFKGGYITRHFGKPEQGIHAIQMEMAQRCYMDEAPPRWNDEKALRAQQILERLLTTLLERLDPSC</sequence>
<dbReference type="SUPFAM" id="SSF53187">
    <property type="entry name" value="Zn-dependent exopeptidases"/>
    <property type="match status" value="1"/>
</dbReference>
<dbReference type="Gene3D" id="3.40.630.40">
    <property type="entry name" value="Zn-dependent exopeptidases"/>
    <property type="match status" value="1"/>
</dbReference>
<dbReference type="InterPro" id="IPR007709">
    <property type="entry name" value="N-FG_amidohydro"/>
</dbReference>
<dbReference type="Pfam" id="PF05013">
    <property type="entry name" value="FGase"/>
    <property type="match status" value="1"/>
</dbReference>
<dbReference type="RefSeq" id="WP_106890684.1">
    <property type="nucleotide sequence ID" value="NZ_CP027860.1"/>
</dbReference>
<dbReference type="NCBIfam" id="TIGR02017">
    <property type="entry name" value="hutG_amidohyd"/>
    <property type="match status" value="1"/>
</dbReference>
<dbReference type="KEGG" id="xba:C7S18_05885"/>
<reference evidence="1 2" key="2">
    <citation type="submission" date="2018-03" db="EMBL/GenBank/DDBJ databases">
        <authorList>
            <person name="Keele B.F."/>
        </authorList>
    </citation>
    <scope>NUCLEOTIDE SEQUENCE [LARGE SCALE GENOMIC DNA]</scope>
    <source>
        <strain evidence="1 2">D13</strain>
    </source>
</reference>
<dbReference type="OrthoDB" id="8716700at2"/>
<organism evidence="1 2">
    <name type="scientific">Ahniella affigens</name>
    <dbReference type="NCBI Taxonomy" id="2021234"/>
    <lineage>
        <taxon>Bacteria</taxon>
        <taxon>Pseudomonadati</taxon>
        <taxon>Pseudomonadota</taxon>
        <taxon>Gammaproteobacteria</taxon>
        <taxon>Lysobacterales</taxon>
        <taxon>Rhodanobacteraceae</taxon>
        <taxon>Ahniella</taxon>
    </lineage>
</organism>
<dbReference type="AlphaFoldDB" id="A0A2P1PPJ1"/>